<dbReference type="CDD" id="cd13397">
    <property type="entry name" value="ASKHA_NBD_actin_Arp-T1-3"/>
    <property type="match status" value="1"/>
</dbReference>
<evidence type="ECO:0008006" key="4">
    <source>
        <dbReference type="Google" id="ProtNLM"/>
    </source>
</evidence>
<dbReference type="InterPro" id="IPR004000">
    <property type="entry name" value="Actin"/>
</dbReference>
<reference evidence="2 3" key="1">
    <citation type="journal article" date="2010" name="Cell">
        <title>The genome of Naegleria gruberi illuminates early eukaryotic versatility.</title>
        <authorList>
            <person name="Fritz-Laylin L.K."/>
            <person name="Prochnik S.E."/>
            <person name="Ginger M.L."/>
            <person name="Dacks J.B."/>
            <person name="Carpenter M.L."/>
            <person name="Field M.C."/>
            <person name="Kuo A."/>
            <person name="Paredez A."/>
            <person name="Chapman J."/>
            <person name="Pham J."/>
            <person name="Shu S."/>
            <person name="Neupane R."/>
            <person name="Cipriano M."/>
            <person name="Mancuso J."/>
            <person name="Tu H."/>
            <person name="Salamov A."/>
            <person name="Lindquist E."/>
            <person name="Shapiro H."/>
            <person name="Lucas S."/>
            <person name="Grigoriev I.V."/>
            <person name="Cande W.Z."/>
            <person name="Fulton C."/>
            <person name="Rokhsar D.S."/>
            <person name="Dawson S.C."/>
        </authorList>
    </citation>
    <scope>NUCLEOTIDE SEQUENCE [LARGE SCALE GENOMIC DNA]</scope>
    <source>
        <strain evidence="2 3">NEG-M</strain>
    </source>
</reference>
<dbReference type="KEGG" id="ngr:NAEGRDRAFT_49873"/>
<dbReference type="EMBL" id="GG738874">
    <property type="protein sequence ID" value="EFC43396.1"/>
    <property type="molecule type" value="Genomic_DNA"/>
</dbReference>
<dbReference type="SMART" id="SM00268">
    <property type="entry name" value="ACTIN"/>
    <property type="match status" value="1"/>
</dbReference>
<dbReference type="InterPro" id="IPR043129">
    <property type="entry name" value="ATPase_NBD"/>
</dbReference>
<evidence type="ECO:0000313" key="3">
    <source>
        <dbReference type="Proteomes" id="UP000006671"/>
    </source>
</evidence>
<dbReference type="Gene3D" id="3.90.640.10">
    <property type="entry name" value="Actin, Chain A, domain 4"/>
    <property type="match status" value="1"/>
</dbReference>
<organism evidence="3">
    <name type="scientific">Naegleria gruberi</name>
    <name type="common">Amoeba</name>
    <dbReference type="NCBI Taxonomy" id="5762"/>
    <lineage>
        <taxon>Eukaryota</taxon>
        <taxon>Discoba</taxon>
        <taxon>Heterolobosea</taxon>
        <taxon>Tetramitia</taxon>
        <taxon>Eutetramitia</taxon>
        <taxon>Vahlkampfiidae</taxon>
        <taxon>Naegleria</taxon>
    </lineage>
</organism>
<dbReference type="OrthoDB" id="5132116at2759"/>
<dbReference type="VEuPathDB" id="AmoebaDB:NAEGRDRAFT_49873"/>
<accession>D2VIR3</accession>
<evidence type="ECO:0000256" key="1">
    <source>
        <dbReference type="RuleBase" id="RU000487"/>
    </source>
</evidence>
<dbReference type="GeneID" id="8853068"/>
<gene>
    <name evidence="2" type="ORF">NAEGRDRAFT_49873</name>
</gene>
<dbReference type="InParanoid" id="D2VIR3"/>
<proteinExistence type="inferred from homology"/>
<dbReference type="Pfam" id="PF00022">
    <property type="entry name" value="Actin"/>
    <property type="match status" value="1"/>
</dbReference>
<sequence>MTELDRAICMDIGFGNIRAGFVCRDAPRAVFPPYIGRPKIKGMIIPGMKNVFVGDEAVIKKAILKLSKPMDRDVITNWDDMEILFEHVFFNELRVEPENQGIILGEGCFNPKQNRRKLAEMLFEKFKVPLMNSCPNALLVLISSGRSSGVVLDCGEGTSSSVPIYEGCIIRNGVRRMDLAGNELTDHMDKLLKDSGNTFRDRSLVTDIKEKTCRVALDFERELNEECSGKNYELPDGNNLCIRSECIKCPEIMFQPSMIGMDLDGVHKMVIDSINSNTDAKMKNKFFENIILSGGSTMFDGFSERILKELNQLAFDNKVKVVAPPERKYSAWIGANILGSLSTFESTWIRSEEYAEYGSGIINRKTCY</sequence>
<keyword evidence="3" id="KW-1185">Reference proteome</keyword>
<dbReference type="Gene3D" id="3.30.420.40">
    <property type="match status" value="2"/>
</dbReference>
<dbReference type="RefSeq" id="XP_002676140.1">
    <property type="nucleotide sequence ID" value="XM_002676094.1"/>
</dbReference>
<dbReference type="PRINTS" id="PR00190">
    <property type="entry name" value="ACTIN"/>
</dbReference>
<dbReference type="eggNOG" id="KOG0676">
    <property type="taxonomic scope" value="Eukaryota"/>
</dbReference>
<dbReference type="Proteomes" id="UP000006671">
    <property type="component" value="Unassembled WGS sequence"/>
</dbReference>
<dbReference type="FunFam" id="3.30.420.40:FF:000050">
    <property type="entry name" value="Actin, alpha skeletal muscle"/>
    <property type="match status" value="1"/>
</dbReference>
<dbReference type="PANTHER" id="PTHR11937">
    <property type="entry name" value="ACTIN"/>
    <property type="match status" value="1"/>
</dbReference>
<protein>
    <recommendedName>
        <fullName evidence="4">Actin</fullName>
    </recommendedName>
</protein>
<comment type="similarity">
    <text evidence="1">Belongs to the actin family.</text>
</comment>
<dbReference type="STRING" id="5762.D2VIR3"/>
<evidence type="ECO:0000313" key="2">
    <source>
        <dbReference type="EMBL" id="EFC43396.1"/>
    </source>
</evidence>
<dbReference type="SUPFAM" id="SSF53067">
    <property type="entry name" value="Actin-like ATPase domain"/>
    <property type="match status" value="2"/>
</dbReference>
<dbReference type="AlphaFoldDB" id="D2VIR3"/>
<name>D2VIR3_NAEGR</name>